<evidence type="ECO:0000313" key="1">
    <source>
        <dbReference type="EMBL" id="CAB4016278.1"/>
    </source>
</evidence>
<sequence length="270" mass="31415">MKDIIASVEQGINNLTIDEKNDIRERISSVIKSAKCPTNRNLSRQEEKALKDFRNDKEIMIIKADKGNAVVIMNRTDYQNHVEEMLKHKNTYKRITDKRRNPTSKTETDLQQILLKLNDTGYITENEYTKLKPFDSYPAAFYCLPKIHKVSLVEQDEHFKTEAGTDIPFRPINSSIGSPTYEVSKYLARILKHLYNENYTVKNSKEFATFVTNQKINPDEQLVSFDVTSLFTSIPVDLALQINRKRRACKHKSLDTTHQFNRRTDLQLIK</sequence>
<gene>
    <name evidence="1" type="ORF">PACLA_8A002091</name>
</gene>
<dbReference type="PANTHER" id="PTHR21301:SF10">
    <property type="entry name" value="REVERSE TRANSCRIPTASE DOMAIN-CONTAINING PROTEIN"/>
    <property type="match status" value="1"/>
</dbReference>
<protein>
    <submittedName>
        <fullName evidence="1">Uncharacterized protein</fullName>
    </submittedName>
</protein>
<dbReference type="AlphaFoldDB" id="A0A7D9ITV6"/>
<proteinExistence type="predicted"/>
<dbReference type="EMBL" id="CACRXK020009054">
    <property type="protein sequence ID" value="CAB4016278.1"/>
    <property type="molecule type" value="Genomic_DNA"/>
</dbReference>
<dbReference type="PANTHER" id="PTHR21301">
    <property type="entry name" value="REVERSE TRANSCRIPTASE"/>
    <property type="match status" value="1"/>
</dbReference>
<dbReference type="Proteomes" id="UP001152795">
    <property type="component" value="Unassembled WGS sequence"/>
</dbReference>
<dbReference type="OrthoDB" id="6782675at2759"/>
<feature type="non-terminal residue" evidence="1">
    <location>
        <position position="270"/>
    </location>
</feature>
<accession>A0A7D9ITV6</accession>
<organism evidence="1 2">
    <name type="scientific">Paramuricea clavata</name>
    <name type="common">Red gorgonian</name>
    <name type="synonym">Violescent sea-whip</name>
    <dbReference type="NCBI Taxonomy" id="317549"/>
    <lineage>
        <taxon>Eukaryota</taxon>
        <taxon>Metazoa</taxon>
        <taxon>Cnidaria</taxon>
        <taxon>Anthozoa</taxon>
        <taxon>Octocorallia</taxon>
        <taxon>Malacalcyonacea</taxon>
        <taxon>Plexauridae</taxon>
        <taxon>Paramuricea</taxon>
    </lineage>
</organism>
<name>A0A7D9ITV6_PARCT</name>
<reference evidence="1" key="1">
    <citation type="submission" date="2020-04" db="EMBL/GenBank/DDBJ databases">
        <authorList>
            <person name="Alioto T."/>
            <person name="Alioto T."/>
            <person name="Gomez Garrido J."/>
        </authorList>
    </citation>
    <scope>NUCLEOTIDE SEQUENCE</scope>
    <source>
        <strain evidence="1">A484AB</strain>
    </source>
</reference>
<evidence type="ECO:0000313" key="2">
    <source>
        <dbReference type="Proteomes" id="UP001152795"/>
    </source>
</evidence>
<comment type="caution">
    <text evidence="1">The sequence shown here is derived from an EMBL/GenBank/DDBJ whole genome shotgun (WGS) entry which is preliminary data.</text>
</comment>
<keyword evidence="2" id="KW-1185">Reference proteome</keyword>